<reference evidence="1" key="1">
    <citation type="submission" date="2022-03" db="EMBL/GenBank/DDBJ databases">
        <authorList>
            <person name="Sayadi A."/>
        </authorList>
    </citation>
    <scope>NUCLEOTIDE SEQUENCE</scope>
</reference>
<evidence type="ECO:0000313" key="2">
    <source>
        <dbReference type="Proteomes" id="UP001152888"/>
    </source>
</evidence>
<accession>A0A9P0QA47</accession>
<organism evidence="1 2">
    <name type="scientific">Acanthoscelides obtectus</name>
    <name type="common">Bean weevil</name>
    <name type="synonym">Bruchus obtectus</name>
    <dbReference type="NCBI Taxonomy" id="200917"/>
    <lineage>
        <taxon>Eukaryota</taxon>
        <taxon>Metazoa</taxon>
        <taxon>Ecdysozoa</taxon>
        <taxon>Arthropoda</taxon>
        <taxon>Hexapoda</taxon>
        <taxon>Insecta</taxon>
        <taxon>Pterygota</taxon>
        <taxon>Neoptera</taxon>
        <taxon>Endopterygota</taxon>
        <taxon>Coleoptera</taxon>
        <taxon>Polyphaga</taxon>
        <taxon>Cucujiformia</taxon>
        <taxon>Chrysomeloidea</taxon>
        <taxon>Chrysomelidae</taxon>
        <taxon>Bruchinae</taxon>
        <taxon>Bruchini</taxon>
        <taxon>Acanthoscelides</taxon>
    </lineage>
</organism>
<dbReference type="AlphaFoldDB" id="A0A9P0QA47"/>
<gene>
    <name evidence="1" type="ORF">ACAOBT_LOCUS34856</name>
</gene>
<keyword evidence="2" id="KW-1185">Reference proteome</keyword>
<dbReference type="EMBL" id="CAKOFQ010008719">
    <property type="protein sequence ID" value="CAH2015612.1"/>
    <property type="molecule type" value="Genomic_DNA"/>
</dbReference>
<comment type="caution">
    <text evidence="1">The sequence shown here is derived from an EMBL/GenBank/DDBJ whole genome shotgun (WGS) entry which is preliminary data.</text>
</comment>
<proteinExistence type="predicted"/>
<evidence type="ECO:0000313" key="1">
    <source>
        <dbReference type="EMBL" id="CAH2015612.1"/>
    </source>
</evidence>
<name>A0A9P0QA47_ACAOB</name>
<sequence length="54" mass="6107">MVLTAPVKVISIRKTSKLTFKRLSRLRSRSFPNIKLHQVDLNDLGGSGEGHFRT</sequence>
<protein>
    <submittedName>
        <fullName evidence="1">Uncharacterized protein</fullName>
    </submittedName>
</protein>
<dbReference type="Proteomes" id="UP001152888">
    <property type="component" value="Unassembled WGS sequence"/>
</dbReference>